<reference evidence="1 2" key="1">
    <citation type="submission" date="2024-10" db="EMBL/GenBank/DDBJ databases">
        <title>Updated reference genomes for cyclostephanoid diatoms.</title>
        <authorList>
            <person name="Roberts W.R."/>
            <person name="Alverson A.J."/>
        </authorList>
    </citation>
    <scope>NUCLEOTIDE SEQUENCE [LARGE SCALE GENOMIC DNA]</scope>
    <source>
        <strain evidence="1 2">AJA010-31</strain>
    </source>
</reference>
<protein>
    <submittedName>
        <fullName evidence="1">Uncharacterized protein</fullName>
    </submittedName>
</protein>
<dbReference type="AlphaFoldDB" id="A0ABD3QWH0"/>
<dbReference type="EMBL" id="JALLPJ020000028">
    <property type="protein sequence ID" value="KAL3804804.1"/>
    <property type="molecule type" value="Genomic_DNA"/>
</dbReference>
<name>A0ABD3QWH0_9STRA</name>
<dbReference type="Proteomes" id="UP001530400">
    <property type="component" value="Unassembled WGS sequence"/>
</dbReference>
<comment type="caution">
    <text evidence="1">The sequence shown here is derived from an EMBL/GenBank/DDBJ whole genome shotgun (WGS) entry which is preliminary data.</text>
</comment>
<accession>A0ABD3QWH0</accession>
<evidence type="ECO:0000313" key="1">
    <source>
        <dbReference type="EMBL" id="KAL3804804.1"/>
    </source>
</evidence>
<keyword evidence="2" id="KW-1185">Reference proteome</keyword>
<sequence length="202" mass="22310">MHRARLVIGDVHREEVKVLEVVFASFGWGLVSSAWGASVTSIICDNLDLHLILRHLHPMAQVMLSSNWLVQQHPPTDLDVIVSSANSSAKLSQLCELLQVIPSKVVLLSVPDSISGRVLLSSVGYPALAERFTISVSSLTHRQFGGATPALWRFALLSTRDLNWKHPPISKKMLPPVFIFNMIDDKIGGGFKPIPQRAYKTL</sequence>
<evidence type="ECO:0000313" key="2">
    <source>
        <dbReference type="Proteomes" id="UP001530400"/>
    </source>
</evidence>
<proteinExistence type="predicted"/>
<organism evidence="1 2">
    <name type="scientific">Cyclotella atomus</name>
    <dbReference type="NCBI Taxonomy" id="382360"/>
    <lineage>
        <taxon>Eukaryota</taxon>
        <taxon>Sar</taxon>
        <taxon>Stramenopiles</taxon>
        <taxon>Ochrophyta</taxon>
        <taxon>Bacillariophyta</taxon>
        <taxon>Coscinodiscophyceae</taxon>
        <taxon>Thalassiosirophycidae</taxon>
        <taxon>Stephanodiscales</taxon>
        <taxon>Stephanodiscaceae</taxon>
        <taxon>Cyclotella</taxon>
    </lineage>
</organism>
<gene>
    <name evidence="1" type="ORF">ACHAWO_005333</name>
</gene>